<gene>
    <name evidence="1" type="ORF">DSO57_1035597</name>
</gene>
<evidence type="ECO:0000313" key="1">
    <source>
        <dbReference type="EMBL" id="KAJ9079417.1"/>
    </source>
</evidence>
<comment type="caution">
    <text evidence="1">The sequence shown here is derived from an EMBL/GenBank/DDBJ whole genome shotgun (WGS) entry which is preliminary data.</text>
</comment>
<dbReference type="Proteomes" id="UP001165960">
    <property type="component" value="Unassembled WGS sequence"/>
</dbReference>
<name>A0ACC2TXT4_9FUNG</name>
<dbReference type="EMBL" id="QTSX02001739">
    <property type="protein sequence ID" value="KAJ9079417.1"/>
    <property type="molecule type" value="Genomic_DNA"/>
</dbReference>
<reference evidence="1" key="1">
    <citation type="submission" date="2022-04" db="EMBL/GenBank/DDBJ databases">
        <title>Genome of the entomopathogenic fungus Entomophthora muscae.</title>
        <authorList>
            <person name="Elya C."/>
            <person name="Lovett B.R."/>
            <person name="Lee E."/>
            <person name="Macias A.M."/>
            <person name="Hajek A.E."/>
            <person name="De Bivort B.L."/>
            <person name="Kasson M.T."/>
            <person name="De Fine Licht H.H."/>
            <person name="Stajich J.E."/>
        </authorList>
    </citation>
    <scope>NUCLEOTIDE SEQUENCE</scope>
    <source>
        <strain evidence="1">Berkeley</strain>
    </source>
</reference>
<organism evidence="1 2">
    <name type="scientific">Entomophthora muscae</name>
    <dbReference type="NCBI Taxonomy" id="34485"/>
    <lineage>
        <taxon>Eukaryota</taxon>
        <taxon>Fungi</taxon>
        <taxon>Fungi incertae sedis</taxon>
        <taxon>Zoopagomycota</taxon>
        <taxon>Entomophthoromycotina</taxon>
        <taxon>Entomophthoromycetes</taxon>
        <taxon>Entomophthorales</taxon>
        <taxon>Entomophthoraceae</taxon>
        <taxon>Entomophthora</taxon>
    </lineage>
</organism>
<proteinExistence type="predicted"/>
<accession>A0ACC2TXT4</accession>
<protein>
    <submittedName>
        <fullName evidence="1">Uncharacterized protein</fullName>
    </submittedName>
</protein>
<keyword evidence="2" id="KW-1185">Reference proteome</keyword>
<sequence length="426" mass="48486">MESLPNFIVQEILGYVESNLQLACRRWRHLMRPVIFELYPVDFTLSEPALIFWELDKYGSYVKAIQYPVPSDLLEGIVQRCPHLDSINLQLADKKELFQVAHAFENNQVKLKVLQMSISFGVSHLPESLSLVFSTLNELAVGLDLLEPLNKVSLPGFDSSNLRILRMDIALIHFTFLQSIPDRFPQLKHLSIVGHIIASSVDRRYPLAFQGLKHLELQLYDIDPLDPMAFLGGKRLDLSTLYLSTHCSIDQSKVAAILKKPWASLRSLTLGGFGQLELKDFTPLFQLTHLHLDFLNASFTSALCHMFESMPNLKSLQLAAGFVDSDFEDIPSLLKLTDLTLVGNLELGTRFIEWLFLLPYLQRLSLHRALNAVFNIKVVPAVFSFRIFSSLLVFDLPEPSAFSDFLLHRSPNLHFPNFTFEEDESL</sequence>
<evidence type="ECO:0000313" key="2">
    <source>
        <dbReference type="Proteomes" id="UP001165960"/>
    </source>
</evidence>